<sequence>MKKIYCIAAILSIASIAGFLFSCQKLSGDEHEALFKDGKKPLPVSNVQVKNLPGGAMLTYDLPNDPSVLYVQADYAVNSKTNQQKKVSYYVDSMLVNGFEKVGAYTVTLRTVSRGEVLSDAVTVTVNPQTPPYVSIRQTLQLFADFGGVNVAYQNPDESEVGIVTLVDTAGKAEYIYTEYTKKKEGNFSVRGFSPKTRKFGAYVRDRWGNSSDTVWANITSLNEVELSRTIMKGLYLPGDQTGCCGATLARLITNNGAVDAAQWGTPLATDSLPARITFDLGATVKLSRIRWWMRKNGTAEFINGTPKFYKIYGSNNPNPNGALDNSWVQLGGLYELVKPSGLPYGQRSAADNQVVNDGTEVVFPLPAVSMRYFRVVMLQNYAGSSAMDFAAFKFWGDPNQ</sequence>
<dbReference type="Gene3D" id="2.60.120.260">
    <property type="entry name" value="Galactose-binding domain-like"/>
    <property type="match status" value="1"/>
</dbReference>
<proteinExistence type="predicted"/>
<dbReference type="InterPro" id="IPR033431">
    <property type="entry name" value="DUF5126"/>
</dbReference>
<dbReference type="Pfam" id="PF17166">
    <property type="entry name" value="DUF5126"/>
    <property type="match status" value="1"/>
</dbReference>
<keyword evidence="3" id="KW-1185">Reference proteome</keyword>
<protein>
    <submittedName>
        <fullName evidence="2">DUF4959 domain-containing protein</fullName>
    </submittedName>
</protein>
<dbReference type="InterPro" id="IPR000421">
    <property type="entry name" value="FA58C"/>
</dbReference>
<organism evidence="2 3">
    <name type="scientific">Paraflavisolibacter caeni</name>
    <dbReference type="NCBI Taxonomy" id="2982496"/>
    <lineage>
        <taxon>Bacteria</taxon>
        <taxon>Pseudomonadati</taxon>
        <taxon>Bacteroidota</taxon>
        <taxon>Chitinophagia</taxon>
        <taxon>Chitinophagales</taxon>
        <taxon>Chitinophagaceae</taxon>
        <taxon>Paraflavisolibacter</taxon>
    </lineage>
</organism>
<evidence type="ECO:0000259" key="1">
    <source>
        <dbReference type="PROSITE" id="PS50022"/>
    </source>
</evidence>
<dbReference type="EMBL" id="JAOTIF010000036">
    <property type="protein sequence ID" value="MCU7552533.1"/>
    <property type="molecule type" value="Genomic_DNA"/>
</dbReference>
<dbReference type="AlphaFoldDB" id="A0A9X3BKA2"/>
<dbReference type="Proteomes" id="UP001155483">
    <property type="component" value="Unassembled WGS sequence"/>
</dbReference>
<dbReference type="RefSeq" id="WP_279299970.1">
    <property type="nucleotide sequence ID" value="NZ_JAOTIF010000036.1"/>
</dbReference>
<feature type="domain" description="F5/8 type C" evidence="1">
    <location>
        <begin position="264"/>
        <end position="395"/>
    </location>
</feature>
<dbReference type="Pfam" id="PF16323">
    <property type="entry name" value="DUF4959"/>
    <property type="match status" value="1"/>
</dbReference>
<dbReference type="InterPro" id="IPR032164">
    <property type="entry name" value="DUF5000"/>
</dbReference>
<reference evidence="2" key="2">
    <citation type="submission" date="2023-04" db="EMBL/GenBank/DDBJ databases">
        <title>Paracnuella aquatica gen. nov., sp. nov., a member of the family Chitinophagaceae isolated from a hot spring.</title>
        <authorList>
            <person name="Wang C."/>
        </authorList>
    </citation>
    <scope>NUCLEOTIDE SEQUENCE</scope>
    <source>
        <strain evidence="2">LB-8</strain>
    </source>
</reference>
<gene>
    <name evidence="2" type="ORF">OCK74_25665</name>
</gene>
<name>A0A9X3BKA2_9BACT</name>
<dbReference type="PROSITE" id="PS51257">
    <property type="entry name" value="PROKAR_LIPOPROTEIN"/>
    <property type="match status" value="1"/>
</dbReference>
<dbReference type="InterPro" id="IPR032527">
    <property type="entry name" value="DUF4959"/>
</dbReference>
<comment type="caution">
    <text evidence="2">The sequence shown here is derived from an EMBL/GenBank/DDBJ whole genome shotgun (WGS) entry which is preliminary data.</text>
</comment>
<dbReference type="InterPro" id="IPR008979">
    <property type="entry name" value="Galactose-bd-like_sf"/>
</dbReference>
<evidence type="ECO:0000313" key="3">
    <source>
        <dbReference type="Proteomes" id="UP001155483"/>
    </source>
</evidence>
<dbReference type="SUPFAM" id="SSF49785">
    <property type="entry name" value="Galactose-binding domain-like"/>
    <property type="match status" value="1"/>
</dbReference>
<reference evidence="2" key="1">
    <citation type="submission" date="2022-09" db="EMBL/GenBank/DDBJ databases">
        <authorList>
            <person name="Yuan C."/>
            <person name="Ke Z."/>
        </authorList>
    </citation>
    <scope>NUCLEOTIDE SEQUENCE</scope>
    <source>
        <strain evidence="2">LB-8</strain>
    </source>
</reference>
<dbReference type="PROSITE" id="PS50022">
    <property type="entry name" value="FA58C_3"/>
    <property type="match status" value="1"/>
</dbReference>
<evidence type="ECO:0000313" key="2">
    <source>
        <dbReference type="EMBL" id="MCU7552533.1"/>
    </source>
</evidence>
<dbReference type="Pfam" id="PF16391">
    <property type="entry name" value="DUF5000"/>
    <property type="match status" value="1"/>
</dbReference>
<accession>A0A9X3BKA2</accession>